<gene>
    <name evidence="18" type="ORF">A3Q56_02080</name>
</gene>
<feature type="DNA-binding region" description="HMG box" evidence="11">
    <location>
        <begin position="89"/>
        <end position="157"/>
    </location>
</feature>
<evidence type="ECO:0000256" key="8">
    <source>
        <dbReference type="ARBA" id="ARBA00022840"/>
    </source>
</evidence>
<evidence type="ECO:0000259" key="17">
    <source>
        <dbReference type="PROSITE" id="PS51194"/>
    </source>
</evidence>
<feature type="domain" description="PHD-type" evidence="14">
    <location>
        <begin position="271"/>
        <end position="318"/>
    </location>
</feature>
<keyword evidence="2" id="KW-0479">Metal-binding</keyword>
<dbReference type="PROSITE" id="PS50013">
    <property type="entry name" value="CHROMO_2"/>
    <property type="match status" value="1"/>
</dbReference>
<dbReference type="InterPro" id="IPR009463">
    <property type="entry name" value="DUF1087"/>
</dbReference>
<dbReference type="GO" id="GO:0042393">
    <property type="term" value="F:histone binding"/>
    <property type="evidence" value="ECO:0007669"/>
    <property type="project" value="TreeGrafter"/>
</dbReference>
<dbReference type="InterPro" id="IPR049730">
    <property type="entry name" value="SNF2/RAD54-like_C"/>
</dbReference>
<dbReference type="GO" id="GO:0008270">
    <property type="term" value="F:zinc ion binding"/>
    <property type="evidence" value="ECO:0007669"/>
    <property type="project" value="UniProtKB-KW"/>
</dbReference>
<accession>A0A177B9S0</accession>
<dbReference type="SUPFAM" id="SSF52540">
    <property type="entry name" value="P-loop containing nucleoside triphosphate hydrolases"/>
    <property type="match status" value="2"/>
</dbReference>
<dbReference type="CDD" id="cd15531">
    <property type="entry name" value="PHD1_CHD_II"/>
    <property type="match status" value="1"/>
</dbReference>
<dbReference type="InterPro" id="IPR012958">
    <property type="entry name" value="CHD_N"/>
</dbReference>
<dbReference type="Gene3D" id="3.40.50.300">
    <property type="entry name" value="P-loop containing nucleotide triphosphate hydrolases"/>
    <property type="match status" value="1"/>
</dbReference>
<dbReference type="InterPro" id="IPR016197">
    <property type="entry name" value="Chromo-like_dom_sf"/>
</dbReference>
<dbReference type="SMART" id="SM00298">
    <property type="entry name" value="CHROMO"/>
    <property type="match status" value="2"/>
</dbReference>
<dbReference type="SUPFAM" id="SSF57903">
    <property type="entry name" value="FYVE/PHD zinc finger"/>
    <property type="match status" value="1"/>
</dbReference>
<dbReference type="Pfam" id="PF08074">
    <property type="entry name" value="CHDCT2"/>
    <property type="match status" value="1"/>
</dbReference>
<feature type="compositionally biased region" description="Basic residues" evidence="12">
    <location>
        <begin position="201"/>
        <end position="210"/>
    </location>
</feature>
<evidence type="ECO:0000313" key="18">
    <source>
        <dbReference type="EMBL" id="OAF70184.1"/>
    </source>
</evidence>
<dbReference type="InterPro" id="IPR013083">
    <property type="entry name" value="Znf_RING/FYVE/PHD"/>
</dbReference>
<keyword evidence="4" id="KW-0547">Nucleotide-binding</keyword>
<keyword evidence="6" id="KW-0378">Hydrolase</keyword>
<dbReference type="GO" id="GO:0005634">
    <property type="term" value="C:nucleus"/>
    <property type="evidence" value="ECO:0007669"/>
    <property type="project" value="UniProtKB-SubCell"/>
</dbReference>
<dbReference type="PROSITE" id="PS51192">
    <property type="entry name" value="HELICASE_ATP_BIND_1"/>
    <property type="match status" value="1"/>
</dbReference>
<dbReference type="InterPro" id="IPR019786">
    <property type="entry name" value="Zinc_finger_PHD-type_CS"/>
</dbReference>
<evidence type="ECO:0000259" key="13">
    <source>
        <dbReference type="PROSITE" id="PS50013"/>
    </source>
</evidence>
<dbReference type="PROSITE" id="PS01359">
    <property type="entry name" value="ZF_PHD_1"/>
    <property type="match status" value="1"/>
</dbReference>
<feature type="region of interest" description="Disordered" evidence="12">
    <location>
        <begin position="159"/>
        <end position="186"/>
    </location>
</feature>
<dbReference type="GO" id="GO:0003682">
    <property type="term" value="F:chromatin binding"/>
    <property type="evidence" value="ECO:0007669"/>
    <property type="project" value="TreeGrafter"/>
</dbReference>
<dbReference type="Gene3D" id="3.30.40.10">
    <property type="entry name" value="Zinc/RING finger domain, C3HC4 (zinc finger)"/>
    <property type="match status" value="2"/>
</dbReference>
<dbReference type="InterPro" id="IPR038718">
    <property type="entry name" value="SNF2-like_sf"/>
</dbReference>
<evidence type="ECO:0000256" key="2">
    <source>
        <dbReference type="ARBA" id="ARBA00022723"/>
    </source>
</evidence>
<dbReference type="InterPro" id="IPR019787">
    <property type="entry name" value="Znf_PHD-finger"/>
</dbReference>
<dbReference type="InterPro" id="IPR009071">
    <property type="entry name" value="HMG_box_dom"/>
</dbReference>
<keyword evidence="19" id="KW-1185">Reference proteome</keyword>
<comment type="subcellular location">
    <subcellularLocation>
        <location evidence="1">Nucleus</location>
    </subcellularLocation>
</comment>
<dbReference type="InterPro" id="IPR000953">
    <property type="entry name" value="Chromo/chromo_shadow_dom"/>
</dbReference>
<dbReference type="InterPro" id="IPR012957">
    <property type="entry name" value="CHD_C2"/>
</dbReference>
<dbReference type="CDD" id="cd18662">
    <property type="entry name" value="CD2_tandem_CHD3-4_like"/>
    <property type="match status" value="1"/>
</dbReference>
<dbReference type="InterPro" id="IPR027417">
    <property type="entry name" value="P-loop_NTPase"/>
</dbReference>
<dbReference type="Gene3D" id="1.10.30.10">
    <property type="entry name" value="High mobility group box domain"/>
    <property type="match status" value="1"/>
</dbReference>
<dbReference type="InterPro" id="IPR036910">
    <property type="entry name" value="HMG_box_dom_sf"/>
</dbReference>
<dbReference type="Pfam" id="PF06461">
    <property type="entry name" value="CHDII_SANT-like"/>
    <property type="match status" value="1"/>
</dbReference>
<evidence type="ECO:0000256" key="3">
    <source>
        <dbReference type="ARBA" id="ARBA00022737"/>
    </source>
</evidence>
<dbReference type="GO" id="GO:0005524">
    <property type="term" value="F:ATP binding"/>
    <property type="evidence" value="ECO:0007669"/>
    <property type="project" value="UniProtKB-KW"/>
</dbReference>
<evidence type="ECO:0000259" key="14">
    <source>
        <dbReference type="PROSITE" id="PS50016"/>
    </source>
</evidence>
<feature type="region of interest" description="Disordered" evidence="12">
    <location>
        <begin position="1157"/>
        <end position="1184"/>
    </location>
</feature>
<reference evidence="18 19" key="1">
    <citation type="submission" date="2016-04" db="EMBL/GenBank/DDBJ databases">
        <title>The genome of Intoshia linei affirms orthonectids as highly simplified spiralians.</title>
        <authorList>
            <person name="Mikhailov K.V."/>
            <person name="Slusarev G.S."/>
            <person name="Nikitin M.A."/>
            <person name="Logacheva M.D."/>
            <person name="Penin A."/>
            <person name="Aleoshin V."/>
            <person name="Panchin Y.V."/>
        </authorList>
    </citation>
    <scope>NUCLEOTIDE SEQUENCE [LARGE SCALE GENOMIC DNA]</scope>
    <source>
        <strain evidence="18">Intl2013</strain>
        <tissue evidence="18">Whole animal</tissue>
    </source>
</reference>
<organism evidence="18 19">
    <name type="scientific">Intoshia linei</name>
    <dbReference type="NCBI Taxonomy" id="1819745"/>
    <lineage>
        <taxon>Eukaryota</taxon>
        <taxon>Metazoa</taxon>
        <taxon>Spiralia</taxon>
        <taxon>Lophotrochozoa</taxon>
        <taxon>Mesozoa</taxon>
        <taxon>Orthonectida</taxon>
        <taxon>Rhopaluridae</taxon>
        <taxon>Intoshia</taxon>
    </lineage>
</organism>
<keyword evidence="5 10" id="KW-0863">Zinc-finger</keyword>
<evidence type="ECO:0000256" key="9">
    <source>
        <dbReference type="ARBA" id="ARBA00023242"/>
    </source>
</evidence>
<dbReference type="SUPFAM" id="SSF47095">
    <property type="entry name" value="HMG-box"/>
    <property type="match status" value="1"/>
</dbReference>
<dbReference type="Pfam" id="PF08073">
    <property type="entry name" value="CHDNT"/>
    <property type="match status" value="1"/>
</dbReference>
<dbReference type="InterPro" id="IPR001650">
    <property type="entry name" value="Helicase_C-like"/>
</dbReference>
<feature type="domain" description="HMG box" evidence="15">
    <location>
        <begin position="89"/>
        <end position="157"/>
    </location>
</feature>
<feature type="domain" description="Helicase C-terminal" evidence="17">
    <location>
        <begin position="930"/>
        <end position="1093"/>
    </location>
</feature>
<evidence type="ECO:0000256" key="5">
    <source>
        <dbReference type="ARBA" id="ARBA00022771"/>
    </source>
</evidence>
<dbReference type="Pfam" id="PF00176">
    <property type="entry name" value="SNF2-rel_dom"/>
    <property type="match status" value="1"/>
</dbReference>
<evidence type="ECO:0000256" key="7">
    <source>
        <dbReference type="ARBA" id="ARBA00022833"/>
    </source>
</evidence>
<evidence type="ECO:0000256" key="6">
    <source>
        <dbReference type="ARBA" id="ARBA00022801"/>
    </source>
</evidence>
<sequence>MESSDARRRSSRPRKSIQSFDYDSDQFEDLPVRKKKKSSQDIVNLYKSCARKPTEVKKPITENMLKKSSADLCKEMEILDTVIENTHENFQKMSTYISFSQNLRRKLTKNNPKVPISSLVVIINAKWREFSSKRKEFYGIETNTEKDNQSSTIDVTKSEINEMDSSDGRASKSNSSDEESAEIDEIETVFAKPSSLSIRLGRKAKRKRKHSSDDETKYTEYNTSDEEFERQLEEINSIEAAEGSTTSSKSKSRTKLSRAAKKKDTYDSEHENFCTVCLQGGEIILCDNCPKAYHTICLKPDVEIPSHGKWKCPNCEIEKAVELADPEGVIVHRTICNMCRSGENLFGCSKCPRSFHLYCVFPYLEDDAVTNWVCPCCSFTDLGRKVHKIITWRFVDNVVIPEVYKDIPDKHKFREFLVKWHNKSYMECTWITDFEYDSISPNGYRIYMRRNDMEDVPITEEMLIETPKSDESLSLEEYVEKNFVRYGIRIEWLTIHKILCHKKYEDETFTWYFVKWRELPYSYCTWETDQDDILEFQKCIEDYWSLREIMLNPNKTKKKHKKLKRGKKLYDEESKGVYKKNPSSPITDLKKKYESQPTYLGGTLHDYQMDGLHWLRYSWYHDTHTILADEMGLGKTIQTIAFLYSLYKEGHCTGPFLIAAPLSTIVNWERETEFWAPEFYAITYTGDKESRRIIREYELSFDEGIIRGGNKASKVRNQNLKFHVMLTSYEMVAIDQATLGSINWQVLVVDEAHRLKNNQSRFFKVMQGYSISYKLLLTGTPLQNNLEELFHLLNFLEPKDFYDCAGFLDNFKDIAKEDQIKKLHDMLGPHLLRRLKVDVLKSMPSKHELIVRVDLSAMQKKYYKFILTRNYEALSGKGSSHVSLLNVMMDLKKCCNHPYLFPSASFDAARLPHGAYEQSGLVKAADKMVLLQKMLKRLFEDGHRVLIFSQMTKMLDLLEDFCEGANYKYERIDGGITGTVRQDAIDRFNAPNSEKFIFLLSTRAGGLGINLASADTVFIYDSDWNPHNDIQAFSRAHRIGQVNQVMIYRFVTKNSVEERITEVAKRKMMLTHLVVRPGMGGSKTASVSKKELDDILKFGTEDLFKDDDAAENEKNIFYDDAVIEQLLNRDRKSENEDKEESMNQYLSSFKVAQYKTEYKESEETDNDNDEATNNSELNAQEESDIQDTHYWDRLLRHHYEQEVENQNKALGKGKRIRKQVNYNDQNLGITSGKRDYKNNPNWSPKISDVDSIYSGDQEDDDVDFEDFDSTFNKGKRKLTDKDKKLPPLIVQNNNQVDVFGFNTRQRRAFLNAILRYGLPPNEVFAPHWLVRDLRGKSQAVFKAYTQMFMRHLCENVTAGKDYFSDGVPRENLNRHQVLTRIGIMSLIRKKVQEFEVINGKYCIPGVVLVNNKLILNKNAKSTLNVEDSDKDTKSDRAVLEINQSLLQTKKFVFNIADGNFTEIHTLWVNEDRVVLEEGKLIWNKYHDYWLLRGIVSHGYGRWYDIQSDIQFAIINQPFEHEGKDQNLEYKNKFLSRRFKLIEQALIVEEQLRRAAFLKYNEDPHHAAYDLSNKFAKLEALADSNQYLARESVCGNRPANLVLHKVLNQLEELLSEMKLDLNRIPAALARLAPVSDRLKLNESDILNKLCNGIKYVNKLDDSSNGHTEPIESNEPETPKINPIENLESNSTDKVLSCSISGNSPSPIHNIDTTKNETLLEQEPTNSANTLSTEVENN</sequence>
<dbReference type="PROSITE" id="PS50118">
    <property type="entry name" value="HMG_BOX_2"/>
    <property type="match status" value="1"/>
</dbReference>
<keyword evidence="8" id="KW-0067">ATP-binding</keyword>
<dbReference type="InterPro" id="IPR023780">
    <property type="entry name" value="Chromo_domain"/>
</dbReference>
<dbReference type="OrthoDB" id="5857104at2759"/>
<dbReference type="SMART" id="SM00487">
    <property type="entry name" value="DEXDc"/>
    <property type="match status" value="1"/>
</dbReference>
<dbReference type="PROSITE" id="PS51194">
    <property type="entry name" value="HELICASE_CTER"/>
    <property type="match status" value="1"/>
</dbReference>
<dbReference type="InterPro" id="IPR001965">
    <property type="entry name" value="Znf_PHD"/>
</dbReference>
<dbReference type="GO" id="GO:0140658">
    <property type="term" value="F:ATP-dependent chromatin remodeler activity"/>
    <property type="evidence" value="ECO:0007669"/>
    <property type="project" value="TreeGrafter"/>
</dbReference>
<dbReference type="Gene3D" id="1.10.10.60">
    <property type="entry name" value="Homeodomain-like"/>
    <property type="match status" value="1"/>
</dbReference>
<dbReference type="FunFam" id="3.40.50.300:FF:000015">
    <property type="entry name" value="chromodomain-helicase-DNA-binding protein 9 isoform X1"/>
    <property type="match status" value="1"/>
</dbReference>
<keyword evidence="7" id="KW-0862">Zinc</keyword>
<dbReference type="PANTHER" id="PTHR45623:SF17">
    <property type="entry name" value="CHROMODOMAIN-HELICASE-DNA-BINDING PROTEIN 3-RELATED"/>
    <property type="match status" value="1"/>
</dbReference>
<feature type="compositionally biased region" description="Acidic residues" evidence="12">
    <location>
        <begin position="176"/>
        <end position="186"/>
    </location>
</feature>
<evidence type="ECO:0000256" key="1">
    <source>
        <dbReference type="ARBA" id="ARBA00004123"/>
    </source>
</evidence>
<dbReference type="Pfam" id="PF06465">
    <property type="entry name" value="DUF1087"/>
    <property type="match status" value="1"/>
</dbReference>
<evidence type="ECO:0000256" key="4">
    <source>
        <dbReference type="ARBA" id="ARBA00022741"/>
    </source>
</evidence>
<feature type="compositionally biased region" description="Polar residues" evidence="12">
    <location>
        <begin position="1685"/>
        <end position="1736"/>
    </location>
</feature>
<dbReference type="Gene3D" id="3.40.50.10810">
    <property type="entry name" value="Tandem AAA-ATPase domain"/>
    <property type="match status" value="1"/>
</dbReference>
<evidence type="ECO:0000256" key="11">
    <source>
        <dbReference type="PROSITE-ProRule" id="PRU00267"/>
    </source>
</evidence>
<dbReference type="PANTHER" id="PTHR45623">
    <property type="entry name" value="CHROMODOMAIN-HELICASE-DNA-BINDING PROTEIN 3-RELATED-RELATED"/>
    <property type="match status" value="1"/>
</dbReference>
<feature type="domain" description="Helicase ATP-binding" evidence="16">
    <location>
        <begin position="616"/>
        <end position="799"/>
    </location>
</feature>
<feature type="domain" description="PHD-type" evidence="14">
    <location>
        <begin position="333"/>
        <end position="380"/>
    </location>
</feature>
<dbReference type="SMART" id="SM00249">
    <property type="entry name" value="PHD"/>
    <property type="match status" value="2"/>
</dbReference>
<dbReference type="Pfam" id="PF00628">
    <property type="entry name" value="PHD"/>
    <property type="match status" value="2"/>
</dbReference>
<dbReference type="InterPro" id="IPR009462">
    <property type="entry name" value="CHD_II_SANT-like"/>
</dbReference>
<protein>
    <submittedName>
        <fullName evidence="18">Uncharacterized protein</fullName>
    </submittedName>
</protein>
<dbReference type="Proteomes" id="UP000078046">
    <property type="component" value="Unassembled WGS sequence"/>
</dbReference>
<dbReference type="SMART" id="SM01146">
    <property type="entry name" value="DUF1086"/>
    <property type="match status" value="1"/>
</dbReference>
<feature type="region of interest" description="Disordered" evidence="12">
    <location>
        <begin position="201"/>
        <end position="262"/>
    </location>
</feature>
<dbReference type="GO" id="GO:0003677">
    <property type="term" value="F:DNA binding"/>
    <property type="evidence" value="ECO:0007669"/>
    <property type="project" value="UniProtKB-UniRule"/>
</dbReference>
<keyword evidence="3" id="KW-0677">Repeat</keyword>
<dbReference type="GO" id="GO:0016887">
    <property type="term" value="F:ATP hydrolysis activity"/>
    <property type="evidence" value="ECO:0007669"/>
    <property type="project" value="TreeGrafter"/>
</dbReference>
<dbReference type="InterPro" id="IPR000330">
    <property type="entry name" value="SNF2_N"/>
</dbReference>
<dbReference type="CDD" id="cd18793">
    <property type="entry name" value="SF2_C_SNF"/>
    <property type="match status" value="1"/>
</dbReference>
<evidence type="ECO:0000256" key="10">
    <source>
        <dbReference type="PROSITE-ProRule" id="PRU00146"/>
    </source>
</evidence>
<feature type="compositionally biased region" description="Basic and acidic residues" evidence="12">
    <location>
        <begin position="159"/>
        <end position="170"/>
    </location>
</feature>
<dbReference type="GO" id="GO:0000785">
    <property type="term" value="C:chromatin"/>
    <property type="evidence" value="ECO:0007669"/>
    <property type="project" value="TreeGrafter"/>
</dbReference>
<keyword evidence="9 11" id="KW-0539">Nucleus</keyword>
<dbReference type="Gene3D" id="2.40.50.40">
    <property type="match status" value="2"/>
</dbReference>
<feature type="compositionally biased region" description="Basic residues" evidence="12">
    <location>
        <begin position="250"/>
        <end position="261"/>
    </location>
</feature>
<dbReference type="Pfam" id="PF00271">
    <property type="entry name" value="Helicase_C"/>
    <property type="match status" value="1"/>
</dbReference>
<dbReference type="SMART" id="SM01147">
    <property type="entry name" value="DUF1087"/>
    <property type="match status" value="1"/>
</dbReference>
<dbReference type="EMBL" id="LWCA01000179">
    <property type="protein sequence ID" value="OAF70184.1"/>
    <property type="molecule type" value="Genomic_DNA"/>
</dbReference>
<feature type="region of interest" description="Disordered" evidence="12">
    <location>
        <begin position="1"/>
        <end position="22"/>
    </location>
</feature>
<feature type="domain" description="Chromo" evidence="13">
    <location>
        <begin position="493"/>
        <end position="555"/>
    </location>
</feature>
<dbReference type="InterPro" id="IPR011011">
    <property type="entry name" value="Znf_FYVE_PHD"/>
</dbReference>
<dbReference type="Pfam" id="PF00385">
    <property type="entry name" value="Chromo"/>
    <property type="match status" value="1"/>
</dbReference>
<evidence type="ECO:0000259" key="15">
    <source>
        <dbReference type="PROSITE" id="PS50118"/>
    </source>
</evidence>
<dbReference type="PROSITE" id="PS50016">
    <property type="entry name" value="ZF_PHD_2"/>
    <property type="match status" value="2"/>
</dbReference>
<evidence type="ECO:0000256" key="12">
    <source>
        <dbReference type="SAM" id="MobiDB-lite"/>
    </source>
</evidence>
<evidence type="ECO:0000313" key="19">
    <source>
        <dbReference type="Proteomes" id="UP000078046"/>
    </source>
</evidence>
<dbReference type="FunFam" id="3.40.50.10810:FF:000001">
    <property type="entry name" value="chromodomain-helicase-DNA-binding protein 3 isoform X1"/>
    <property type="match status" value="1"/>
</dbReference>
<dbReference type="SUPFAM" id="SSF54160">
    <property type="entry name" value="Chromo domain-like"/>
    <property type="match status" value="2"/>
</dbReference>
<proteinExistence type="predicted"/>
<feature type="region of interest" description="Disordered" evidence="12">
    <location>
        <begin position="1660"/>
        <end position="1736"/>
    </location>
</feature>
<keyword evidence="11" id="KW-0238">DNA-binding</keyword>
<name>A0A177B9S0_9BILA</name>
<comment type="caution">
    <text evidence="18">The sequence shown here is derived from an EMBL/GenBank/DDBJ whole genome shotgun (WGS) entry which is preliminary data.</text>
</comment>
<evidence type="ECO:0000259" key="16">
    <source>
        <dbReference type="PROSITE" id="PS51192"/>
    </source>
</evidence>
<dbReference type="SMART" id="SM00490">
    <property type="entry name" value="HELICc"/>
    <property type="match status" value="1"/>
</dbReference>
<dbReference type="InterPro" id="IPR014001">
    <property type="entry name" value="Helicase_ATP-bd"/>
</dbReference>